<evidence type="ECO:0000313" key="1">
    <source>
        <dbReference type="EMBL" id="MFC5986624.1"/>
    </source>
</evidence>
<keyword evidence="2" id="KW-1185">Reference proteome</keyword>
<gene>
    <name evidence="1" type="ORF">ACFPXP_09360</name>
</gene>
<dbReference type="EMBL" id="JBHSQV010000123">
    <property type="protein sequence ID" value="MFC5986624.1"/>
    <property type="molecule type" value="Genomic_DNA"/>
</dbReference>
<evidence type="ECO:0000313" key="2">
    <source>
        <dbReference type="Proteomes" id="UP001596250"/>
    </source>
</evidence>
<protein>
    <submittedName>
        <fullName evidence="1">Uncharacterized protein</fullName>
    </submittedName>
</protein>
<accession>A0ABW1IPD7</accession>
<name>A0ABW1IPD7_9BACL</name>
<sequence length="51" mass="5903">MAMPLPNKLDRQMSEDECSIDDILESAGVLTPEQAAHLTDEIKRMREEEWE</sequence>
<proteinExistence type="predicted"/>
<reference evidence="2" key="1">
    <citation type="journal article" date="2019" name="Int. J. Syst. Evol. Microbiol.">
        <title>The Global Catalogue of Microorganisms (GCM) 10K type strain sequencing project: providing services to taxonomists for standard genome sequencing and annotation.</title>
        <authorList>
            <consortium name="The Broad Institute Genomics Platform"/>
            <consortium name="The Broad Institute Genome Sequencing Center for Infectious Disease"/>
            <person name="Wu L."/>
            <person name="Ma J."/>
        </authorList>
    </citation>
    <scope>NUCLEOTIDE SEQUENCE [LARGE SCALE GENOMIC DNA]</scope>
    <source>
        <strain evidence="2">CCM 8749</strain>
    </source>
</reference>
<dbReference type="RefSeq" id="WP_157462203.1">
    <property type="nucleotide sequence ID" value="NZ_CBCSCT010000086.1"/>
</dbReference>
<dbReference type="Proteomes" id="UP001596250">
    <property type="component" value="Unassembled WGS sequence"/>
</dbReference>
<comment type="caution">
    <text evidence="1">The sequence shown here is derived from an EMBL/GenBank/DDBJ whole genome shotgun (WGS) entry which is preliminary data.</text>
</comment>
<organism evidence="1 2">
    <name type="scientific">Marinicrinis lubricantis</name>
    <dbReference type="NCBI Taxonomy" id="2086470"/>
    <lineage>
        <taxon>Bacteria</taxon>
        <taxon>Bacillati</taxon>
        <taxon>Bacillota</taxon>
        <taxon>Bacilli</taxon>
        <taxon>Bacillales</taxon>
        <taxon>Paenibacillaceae</taxon>
    </lineage>
</organism>